<accession>A0ABU6WHG9</accession>
<organism evidence="3 4">
    <name type="scientific">Stylosanthes scabra</name>
    <dbReference type="NCBI Taxonomy" id="79078"/>
    <lineage>
        <taxon>Eukaryota</taxon>
        <taxon>Viridiplantae</taxon>
        <taxon>Streptophyta</taxon>
        <taxon>Embryophyta</taxon>
        <taxon>Tracheophyta</taxon>
        <taxon>Spermatophyta</taxon>
        <taxon>Magnoliopsida</taxon>
        <taxon>eudicotyledons</taxon>
        <taxon>Gunneridae</taxon>
        <taxon>Pentapetalae</taxon>
        <taxon>rosids</taxon>
        <taxon>fabids</taxon>
        <taxon>Fabales</taxon>
        <taxon>Fabaceae</taxon>
        <taxon>Papilionoideae</taxon>
        <taxon>50 kb inversion clade</taxon>
        <taxon>dalbergioids sensu lato</taxon>
        <taxon>Dalbergieae</taxon>
        <taxon>Pterocarpus clade</taxon>
        <taxon>Stylosanthes</taxon>
    </lineage>
</organism>
<dbReference type="PANTHER" id="PTHR37206">
    <property type="entry name" value="TRANSMEMBRANE PROTEIN"/>
    <property type="match status" value="1"/>
</dbReference>
<keyword evidence="2" id="KW-0472">Membrane</keyword>
<dbReference type="EMBL" id="JASCZI010181460">
    <property type="protein sequence ID" value="MED6183728.1"/>
    <property type="molecule type" value="Genomic_DNA"/>
</dbReference>
<gene>
    <name evidence="3" type="ORF">PIB30_040362</name>
</gene>
<evidence type="ECO:0008006" key="5">
    <source>
        <dbReference type="Google" id="ProtNLM"/>
    </source>
</evidence>
<comment type="caution">
    <text evidence="3">The sequence shown here is derived from an EMBL/GenBank/DDBJ whole genome shotgun (WGS) entry which is preliminary data.</text>
</comment>
<proteinExistence type="predicted"/>
<feature type="transmembrane region" description="Helical" evidence="2">
    <location>
        <begin position="120"/>
        <end position="139"/>
    </location>
</feature>
<dbReference type="PANTHER" id="PTHR37206:SF1">
    <property type="entry name" value="TRANSMEMBRANE PROTEIN"/>
    <property type="match status" value="1"/>
</dbReference>
<name>A0ABU6WHG9_9FABA</name>
<reference evidence="3 4" key="1">
    <citation type="journal article" date="2023" name="Plants (Basel)">
        <title>Bridging the Gap: Combining Genomics and Transcriptomics Approaches to Understand Stylosanthes scabra, an Orphan Legume from the Brazilian Caatinga.</title>
        <authorList>
            <person name="Ferreira-Neto J.R.C."/>
            <person name="da Silva M.D."/>
            <person name="Binneck E."/>
            <person name="de Melo N.F."/>
            <person name="da Silva R.H."/>
            <person name="de Melo A.L.T.M."/>
            <person name="Pandolfi V."/>
            <person name="Bustamante F.O."/>
            <person name="Brasileiro-Vidal A.C."/>
            <person name="Benko-Iseppon A.M."/>
        </authorList>
    </citation>
    <scope>NUCLEOTIDE SEQUENCE [LARGE SCALE GENOMIC DNA]</scope>
    <source>
        <tissue evidence="3">Leaves</tissue>
    </source>
</reference>
<keyword evidence="2" id="KW-1133">Transmembrane helix</keyword>
<sequence>MVEEHHHHHHLHLPVVVPSNPSMVVIRSAIATDCSVFPPINHENLPQSPPSSPSSSSSSSSTFSPPDSDTWRLDSSCPIDSQLGKRTDFLRLAFIGVDILRSKLLALTSSFRAAAFARGAFWSIWMPAAAVLMSLWIIMRRKKSRRSRRSIKDSENRFLDIIHQKDERIAQLLDQIAEMNKLLIDRCKALAAKGAE</sequence>
<keyword evidence="4" id="KW-1185">Reference proteome</keyword>
<protein>
    <recommendedName>
        <fullName evidence="5">Transmembrane protein</fullName>
    </recommendedName>
</protein>
<feature type="compositionally biased region" description="Low complexity" evidence="1">
    <location>
        <begin position="53"/>
        <end position="68"/>
    </location>
</feature>
<feature type="region of interest" description="Disordered" evidence="1">
    <location>
        <begin position="41"/>
        <end position="73"/>
    </location>
</feature>
<evidence type="ECO:0000256" key="2">
    <source>
        <dbReference type="SAM" id="Phobius"/>
    </source>
</evidence>
<dbReference type="Proteomes" id="UP001341840">
    <property type="component" value="Unassembled WGS sequence"/>
</dbReference>
<keyword evidence="2" id="KW-0812">Transmembrane</keyword>
<evidence type="ECO:0000256" key="1">
    <source>
        <dbReference type="SAM" id="MobiDB-lite"/>
    </source>
</evidence>
<evidence type="ECO:0000313" key="4">
    <source>
        <dbReference type="Proteomes" id="UP001341840"/>
    </source>
</evidence>
<evidence type="ECO:0000313" key="3">
    <source>
        <dbReference type="EMBL" id="MED6183728.1"/>
    </source>
</evidence>